<comment type="caution">
    <text evidence="7">The sequence shown here is derived from an EMBL/GenBank/DDBJ whole genome shotgun (WGS) entry which is preliminary data.</text>
</comment>
<keyword evidence="2" id="KW-0813">Transport</keyword>
<dbReference type="SUPFAM" id="SSF52540">
    <property type="entry name" value="P-loop containing nucleoside triphosphate hydrolases"/>
    <property type="match status" value="1"/>
</dbReference>
<evidence type="ECO:0000313" key="7">
    <source>
        <dbReference type="EMBL" id="MEE2039120.1"/>
    </source>
</evidence>
<dbReference type="PANTHER" id="PTHR43869">
    <property type="entry name" value="GLYCINE BETAINE/PROLINE BETAINE TRANSPORT SYSTEM ATP-BINDING PROTEIN PROV"/>
    <property type="match status" value="1"/>
</dbReference>
<feature type="region of interest" description="Disordered" evidence="5">
    <location>
        <begin position="363"/>
        <end position="413"/>
    </location>
</feature>
<dbReference type="Pfam" id="PF00005">
    <property type="entry name" value="ABC_tran"/>
    <property type="match status" value="1"/>
</dbReference>
<evidence type="ECO:0000256" key="2">
    <source>
        <dbReference type="ARBA" id="ARBA00022448"/>
    </source>
</evidence>
<gene>
    <name evidence="7" type="ORF">Q8791_18050</name>
</gene>
<dbReference type="SMART" id="SM00382">
    <property type="entry name" value="AAA"/>
    <property type="match status" value="1"/>
</dbReference>
<dbReference type="InterPro" id="IPR027417">
    <property type="entry name" value="P-loop_NTPase"/>
</dbReference>
<dbReference type="InterPro" id="IPR005892">
    <property type="entry name" value="Gly-betaine_transp_ATP-bd"/>
</dbReference>
<name>A0ABU7KA59_9ACTN</name>
<keyword evidence="3" id="KW-0547">Nucleotide-binding</keyword>
<dbReference type="InterPro" id="IPR017871">
    <property type="entry name" value="ABC_transporter-like_CS"/>
</dbReference>
<dbReference type="NCBIfam" id="TIGR01186">
    <property type="entry name" value="proV"/>
    <property type="match status" value="1"/>
</dbReference>
<evidence type="ECO:0000256" key="1">
    <source>
        <dbReference type="ARBA" id="ARBA00005417"/>
    </source>
</evidence>
<accession>A0ABU7KA59</accession>
<evidence type="ECO:0000256" key="4">
    <source>
        <dbReference type="ARBA" id="ARBA00022840"/>
    </source>
</evidence>
<evidence type="ECO:0000256" key="3">
    <source>
        <dbReference type="ARBA" id="ARBA00022741"/>
    </source>
</evidence>
<sequence length="413" mass="44662">MSTQAAEGAVPPAGSSDVTFSVRHLWKIFGKNADNVIGTDLEHADRDRIRDETGCTVAVRDVSFDVRPGETFVVMGLSGSGKSTLIRCLTRLIEPTFGEVILDGENIGEAEPHRLRELRRHKMAMVFQHFGLLPNRRIIDNVAYGLEVRGMSRTDRYARAREMIDMVGLSGYEYSRPGELSGGMQQRVGLARALAVEPQVLLFDEPFSALDPLIRRDMQNEVLRLKEELDKTSVFITHDLQEALKLGDRIAIMRDGELVQVGTPEEVVGRPANAYVADFTSDVARTTVLTARWLVREPFPGERTDGPTTEPGTVLAEVLPMLAASTAPVRVVEGDTLLGYVGRDDVLRAIAEDQLENAAAAAAIEGETSEELSDEATDPASASHVADFGEAAEQQGDGATGEHDGPAPAGSGG</sequence>
<dbReference type="InterPro" id="IPR003593">
    <property type="entry name" value="AAA+_ATPase"/>
</dbReference>
<dbReference type="InterPro" id="IPR003439">
    <property type="entry name" value="ABC_transporter-like_ATP-bd"/>
</dbReference>
<keyword evidence="8" id="KW-1185">Reference proteome</keyword>
<evidence type="ECO:0000256" key="5">
    <source>
        <dbReference type="SAM" id="MobiDB-lite"/>
    </source>
</evidence>
<dbReference type="Proteomes" id="UP001356095">
    <property type="component" value="Unassembled WGS sequence"/>
</dbReference>
<keyword evidence="4 7" id="KW-0067">ATP-binding</keyword>
<protein>
    <submittedName>
        <fullName evidence="7">Glycine betaine/L-proline ABC transporter ATP-binding protein</fullName>
    </submittedName>
</protein>
<feature type="domain" description="ABC transporter" evidence="6">
    <location>
        <begin position="41"/>
        <end position="280"/>
    </location>
</feature>
<dbReference type="PANTHER" id="PTHR43869:SF1">
    <property type="entry name" value="GLYCINE BETAINE_PROLINE BETAINE TRANSPORT SYSTEM ATP-BINDING PROTEIN PROV"/>
    <property type="match status" value="1"/>
</dbReference>
<proteinExistence type="inferred from homology"/>
<evidence type="ECO:0000259" key="6">
    <source>
        <dbReference type="PROSITE" id="PS50893"/>
    </source>
</evidence>
<feature type="compositionally biased region" description="Acidic residues" evidence="5">
    <location>
        <begin position="367"/>
        <end position="377"/>
    </location>
</feature>
<dbReference type="PROSITE" id="PS00211">
    <property type="entry name" value="ABC_TRANSPORTER_1"/>
    <property type="match status" value="1"/>
</dbReference>
<dbReference type="RefSeq" id="WP_330092895.1">
    <property type="nucleotide sequence ID" value="NZ_JAUZMY010000017.1"/>
</dbReference>
<dbReference type="CDD" id="cd03294">
    <property type="entry name" value="ABC_Pro_Gly_Betaine"/>
    <property type="match status" value="1"/>
</dbReference>
<organism evidence="7 8">
    <name type="scientific">Nocardiopsis codii</name>
    <dbReference type="NCBI Taxonomy" id="3065942"/>
    <lineage>
        <taxon>Bacteria</taxon>
        <taxon>Bacillati</taxon>
        <taxon>Actinomycetota</taxon>
        <taxon>Actinomycetes</taxon>
        <taxon>Streptosporangiales</taxon>
        <taxon>Nocardiopsidaceae</taxon>
        <taxon>Nocardiopsis</taxon>
    </lineage>
</organism>
<evidence type="ECO:0000313" key="8">
    <source>
        <dbReference type="Proteomes" id="UP001356095"/>
    </source>
</evidence>
<dbReference type="InterPro" id="IPR051921">
    <property type="entry name" value="ABC_osmolyte_uptake_ATP-bind"/>
</dbReference>
<dbReference type="GO" id="GO:0005524">
    <property type="term" value="F:ATP binding"/>
    <property type="evidence" value="ECO:0007669"/>
    <property type="project" value="UniProtKB-KW"/>
</dbReference>
<dbReference type="Gene3D" id="3.40.50.300">
    <property type="entry name" value="P-loop containing nucleotide triphosphate hydrolases"/>
    <property type="match status" value="1"/>
</dbReference>
<reference evidence="7 8" key="1">
    <citation type="submission" date="2023-08" db="EMBL/GenBank/DDBJ databases">
        <authorList>
            <person name="Girao M."/>
            <person name="Carvalho M.F."/>
        </authorList>
    </citation>
    <scope>NUCLEOTIDE SEQUENCE [LARGE SCALE GENOMIC DNA]</scope>
    <source>
        <strain evidence="7 8">CT-R113</strain>
    </source>
</reference>
<dbReference type="PROSITE" id="PS50893">
    <property type="entry name" value="ABC_TRANSPORTER_2"/>
    <property type="match status" value="1"/>
</dbReference>
<comment type="similarity">
    <text evidence="1">Belongs to the ABC transporter superfamily.</text>
</comment>
<dbReference type="EMBL" id="JAUZMY010000017">
    <property type="protein sequence ID" value="MEE2039120.1"/>
    <property type="molecule type" value="Genomic_DNA"/>
</dbReference>